<dbReference type="InterPro" id="IPR059095">
    <property type="entry name" value="Znf_C2H2_17_2nd"/>
</dbReference>
<dbReference type="Pfam" id="PF26177">
    <property type="entry name" value="zf_C2H2_17_1st"/>
    <property type="match status" value="1"/>
</dbReference>
<feature type="compositionally biased region" description="Basic and acidic residues" evidence="1">
    <location>
        <begin position="73"/>
        <end position="82"/>
    </location>
</feature>
<feature type="domain" description="C2H2-type" evidence="2">
    <location>
        <begin position="146"/>
        <end position="173"/>
    </location>
</feature>
<dbReference type="PANTHER" id="PTHR46179">
    <property type="entry name" value="ZINC FINGER PROTEIN"/>
    <property type="match status" value="1"/>
</dbReference>
<dbReference type="Pfam" id="PF26176">
    <property type="entry name" value="zf_C2H2_17_2"/>
    <property type="match status" value="1"/>
</dbReference>
<protein>
    <recommendedName>
        <fullName evidence="2">C2H2-type domain-containing protein</fullName>
    </recommendedName>
</protein>
<dbReference type="InterPro" id="IPR059009">
    <property type="entry name" value="Znf_C2H2_17_1st"/>
</dbReference>
<feature type="compositionally biased region" description="Basic and acidic residues" evidence="1">
    <location>
        <begin position="251"/>
        <end position="260"/>
    </location>
</feature>
<reference evidence="3" key="1">
    <citation type="journal article" date="2020" name="Stud. Mycol.">
        <title>101 Dothideomycetes genomes: a test case for predicting lifestyles and emergence of pathogens.</title>
        <authorList>
            <person name="Haridas S."/>
            <person name="Albert R."/>
            <person name="Binder M."/>
            <person name="Bloem J."/>
            <person name="Labutti K."/>
            <person name="Salamov A."/>
            <person name="Andreopoulos B."/>
            <person name="Baker S."/>
            <person name="Barry K."/>
            <person name="Bills G."/>
            <person name="Bluhm B."/>
            <person name="Cannon C."/>
            <person name="Castanera R."/>
            <person name="Culley D."/>
            <person name="Daum C."/>
            <person name="Ezra D."/>
            <person name="Gonzalez J."/>
            <person name="Henrissat B."/>
            <person name="Kuo A."/>
            <person name="Liang C."/>
            <person name="Lipzen A."/>
            <person name="Lutzoni F."/>
            <person name="Magnuson J."/>
            <person name="Mondo S."/>
            <person name="Nolan M."/>
            <person name="Ohm R."/>
            <person name="Pangilinan J."/>
            <person name="Park H.-J."/>
            <person name="Ramirez L."/>
            <person name="Alfaro M."/>
            <person name="Sun H."/>
            <person name="Tritt A."/>
            <person name="Yoshinaga Y."/>
            <person name="Zwiers L.-H."/>
            <person name="Turgeon B."/>
            <person name="Goodwin S."/>
            <person name="Spatafora J."/>
            <person name="Crous P."/>
            <person name="Grigoriev I."/>
        </authorList>
    </citation>
    <scope>NUCLEOTIDE SEQUENCE</scope>
    <source>
        <strain evidence="3">CBS 480.64</strain>
    </source>
</reference>
<feature type="compositionally biased region" description="Polar residues" evidence="1">
    <location>
        <begin position="47"/>
        <end position="59"/>
    </location>
</feature>
<dbReference type="InterPro" id="IPR051061">
    <property type="entry name" value="Zinc_finger_trans_reg"/>
</dbReference>
<feature type="domain" description="C2H2-type" evidence="2">
    <location>
        <begin position="183"/>
        <end position="212"/>
    </location>
</feature>
<dbReference type="InterPro" id="IPR013087">
    <property type="entry name" value="Znf_C2H2_type"/>
</dbReference>
<sequence length="320" mass="35792">MASDIGPVNIAALIPLHEVNEVPYGQRLDAADARQAYMVSDSVMATVSPVNGHSPTGQQSRKRTHSQMQNELDVSHARDSIGPREGSSAAEDEQSPTRGSRVHKRGEPPVNNEGKFYCAFAPECAGQVFDRKCEWSKHMDRHDRPYRCSNPACSKLQGFTYSGGLLRHEREVHGKHGGPKAHLQCPFADCARHRGKGFTRKENLSEHLRRVHKESGTLMPVPTAEMYATTGAEPLPDLLEQAAQGARQYHNDLSHLDPPKSPKYNKTGHAEPRNTTPVDEQGLREEVRRLRAELAEKDVRLRELEAALHHLSSYQQQLQR</sequence>
<feature type="region of interest" description="Disordered" evidence="1">
    <location>
        <begin position="251"/>
        <end position="281"/>
    </location>
</feature>
<keyword evidence="4" id="KW-1185">Reference proteome</keyword>
<dbReference type="SMART" id="SM00355">
    <property type="entry name" value="ZnF_C2H2"/>
    <property type="match status" value="3"/>
</dbReference>
<dbReference type="OrthoDB" id="5305647at2759"/>
<proteinExistence type="predicted"/>
<evidence type="ECO:0000259" key="2">
    <source>
        <dbReference type="SMART" id="SM00355"/>
    </source>
</evidence>
<gene>
    <name evidence="3" type="ORF">K470DRAFT_259812</name>
</gene>
<dbReference type="Gene3D" id="3.30.160.60">
    <property type="entry name" value="Classic Zinc Finger"/>
    <property type="match status" value="2"/>
</dbReference>
<evidence type="ECO:0000313" key="3">
    <source>
        <dbReference type="EMBL" id="KAF2858397.1"/>
    </source>
</evidence>
<organism evidence="3 4">
    <name type="scientific">Piedraia hortae CBS 480.64</name>
    <dbReference type="NCBI Taxonomy" id="1314780"/>
    <lineage>
        <taxon>Eukaryota</taxon>
        <taxon>Fungi</taxon>
        <taxon>Dikarya</taxon>
        <taxon>Ascomycota</taxon>
        <taxon>Pezizomycotina</taxon>
        <taxon>Dothideomycetes</taxon>
        <taxon>Dothideomycetidae</taxon>
        <taxon>Capnodiales</taxon>
        <taxon>Piedraiaceae</taxon>
        <taxon>Piedraia</taxon>
    </lineage>
</organism>
<dbReference type="AlphaFoldDB" id="A0A6A7BTW0"/>
<feature type="region of interest" description="Disordered" evidence="1">
    <location>
        <begin position="47"/>
        <end position="108"/>
    </location>
</feature>
<evidence type="ECO:0000256" key="1">
    <source>
        <dbReference type="SAM" id="MobiDB-lite"/>
    </source>
</evidence>
<dbReference type="GO" id="GO:0006357">
    <property type="term" value="P:regulation of transcription by RNA polymerase II"/>
    <property type="evidence" value="ECO:0007669"/>
    <property type="project" value="TreeGrafter"/>
</dbReference>
<accession>A0A6A7BTW0</accession>
<dbReference type="PANTHER" id="PTHR46179:SF24">
    <property type="entry name" value="C2H2-TYPE DOMAIN-CONTAINING PROTEIN"/>
    <property type="match status" value="1"/>
</dbReference>
<name>A0A6A7BTW0_9PEZI</name>
<dbReference type="GO" id="GO:0005634">
    <property type="term" value="C:nucleus"/>
    <property type="evidence" value="ECO:0007669"/>
    <property type="project" value="TreeGrafter"/>
</dbReference>
<dbReference type="EMBL" id="MU006010">
    <property type="protein sequence ID" value="KAF2858397.1"/>
    <property type="molecule type" value="Genomic_DNA"/>
</dbReference>
<dbReference type="Proteomes" id="UP000799421">
    <property type="component" value="Unassembled WGS sequence"/>
</dbReference>
<evidence type="ECO:0000313" key="4">
    <source>
        <dbReference type="Proteomes" id="UP000799421"/>
    </source>
</evidence>
<feature type="domain" description="C2H2-type" evidence="2">
    <location>
        <begin position="116"/>
        <end position="142"/>
    </location>
</feature>